<name>A0A8H6YKJ4_9AGAR</name>
<protein>
    <submittedName>
        <fullName evidence="2">MBOAT-2 domain-containing protein</fullName>
    </submittedName>
</protein>
<keyword evidence="1" id="KW-0812">Transmembrane</keyword>
<gene>
    <name evidence="2" type="ORF">MVEN_00802300</name>
</gene>
<sequence length="134" mass="15235">MALFGIPYLSLILLSVVVRPSPHRRLFFVPILLLTAYVFGCTTGTFNGDYYLGATWFPWFFFASDYILLTDVQRTLRQVPLKHASTTRAGEVEVPIEKAPLWRRLRWGISLLMTPRGVSWVHEPTAALPPTSAR</sequence>
<reference evidence="2" key="1">
    <citation type="submission" date="2020-05" db="EMBL/GenBank/DDBJ databases">
        <title>Mycena genomes resolve the evolution of fungal bioluminescence.</title>
        <authorList>
            <person name="Tsai I.J."/>
        </authorList>
    </citation>
    <scope>NUCLEOTIDE SEQUENCE</scope>
    <source>
        <strain evidence="2">CCC161011</strain>
    </source>
</reference>
<comment type="caution">
    <text evidence="2">The sequence shown here is derived from an EMBL/GenBank/DDBJ whole genome shotgun (WGS) entry which is preliminary data.</text>
</comment>
<keyword evidence="3" id="KW-1185">Reference proteome</keyword>
<dbReference type="EMBL" id="JACAZI010000005">
    <property type="protein sequence ID" value="KAF7360704.1"/>
    <property type="molecule type" value="Genomic_DNA"/>
</dbReference>
<evidence type="ECO:0000313" key="3">
    <source>
        <dbReference type="Proteomes" id="UP000620124"/>
    </source>
</evidence>
<feature type="transmembrane region" description="Helical" evidence="1">
    <location>
        <begin position="26"/>
        <end position="45"/>
    </location>
</feature>
<evidence type="ECO:0000313" key="2">
    <source>
        <dbReference type="EMBL" id="KAF7360704.1"/>
    </source>
</evidence>
<accession>A0A8H6YKJ4</accession>
<evidence type="ECO:0000256" key="1">
    <source>
        <dbReference type="SAM" id="Phobius"/>
    </source>
</evidence>
<dbReference type="OrthoDB" id="1077582at2759"/>
<feature type="transmembrane region" description="Helical" evidence="1">
    <location>
        <begin position="51"/>
        <end position="69"/>
    </location>
</feature>
<dbReference type="AlphaFoldDB" id="A0A8H6YKJ4"/>
<proteinExistence type="predicted"/>
<keyword evidence="1" id="KW-0472">Membrane</keyword>
<dbReference type="Proteomes" id="UP000620124">
    <property type="component" value="Unassembled WGS sequence"/>
</dbReference>
<keyword evidence="1" id="KW-1133">Transmembrane helix</keyword>
<organism evidence="2 3">
    <name type="scientific">Mycena venus</name>
    <dbReference type="NCBI Taxonomy" id="2733690"/>
    <lineage>
        <taxon>Eukaryota</taxon>
        <taxon>Fungi</taxon>
        <taxon>Dikarya</taxon>
        <taxon>Basidiomycota</taxon>
        <taxon>Agaricomycotina</taxon>
        <taxon>Agaricomycetes</taxon>
        <taxon>Agaricomycetidae</taxon>
        <taxon>Agaricales</taxon>
        <taxon>Marasmiineae</taxon>
        <taxon>Mycenaceae</taxon>
        <taxon>Mycena</taxon>
    </lineage>
</organism>